<reference evidence="1" key="1">
    <citation type="submission" date="2015-07" db="EMBL/GenBank/DDBJ databases">
        <title>MeaNS - Measles Nucleotide Surveillance Program.</title>
        <authorList>
            <person name="Tran T."/>
            <person name="Druce J."/>
        </authorList>
    </citation>
    <scope>NUCLEOTIDE SEQUENCE</scope>
    <source>
        <strain evidence="1">UCB-OBI-ISO-001</strain>
        <tissue evidence="1">Gonad</tissue>
    </source>
</reference>
<dbReference type="AlphaFoldDB" id="A0A0L8G433"/>
<name>A0A0L8G433_OCTBM</name>
<gene>
    <name evidence="1" type="ORF">OCBIM_22000475mg</name>
</gene>
<protein>
    <submittedName>
        <fullName evidence="1">Uncharacterized protein</fullName>
    </submittedName>
</protein>
<proteinExistence type="predicted"/>
<sequence>MVSVSSFFPFYFSILNIFVELTGEQNNLVDTAMPVHLFITRHSIDERITIIKDQYYIQH</sequence>
<dbReference type="EMBL" id="KQ423977">
    <property type="protein sequence ID" value="KOF71791.1"/>
    <property type="molecule type" value="Genomic_DNA"/>
</dbReference>
<evidence type="ECO:0000313" key="1">
    <source>
        <dbReference type="EMBL" id="KOF71791.1"/>
    </source>
</evidence>
<organism evidence="1">
    <name type="scientific">Octopus bimaculoides</name>
    <name type="common">California two-spotted octopus</name>
    <dbReference type="NCBI Taxonomy" id="37653"/>
    <lineage>
        <taxon>Eukaryota</taxon>
        <taxon>Metazoa</taxon>
        <taxon>Spiralia</taxon>
        <taxon>Lophotrochozoa</taxon>
        <taxon>Mollusca</taxon>
        <taxon>Cephalopoda</taxon>
        <taxon>Coleoidea</taxon>
        <taxon>Octopodiformes</taxon>
        <taxon>Octopoda</taxon>
        <taxon>Incirrata</taxon>
        <taxon>Octopodidae</taxon>
        <taxon>Octopus</taxon>
    </lineage>
</organism>
<accession>A0A0L8G433</accession>